<name>A0AAE0DQ94_9LECA</name>
<dbReference type="EMBL" id="JASNWA010000002">
    <property type="protein sequence ID" value="KAK3179421.1"/>
    <property type="molecule type" value="Genomic_DNA"/>
</dbReference>
<feature type="region of interest" description="Disordered" evidence="1">
    <location>
        <begin position="418"/>
        <end position="461"/>
    </location>
</feature>
<evidence type="ECO:0000313" key="3">
    <source>
        <dbReference type="Proteomes" id="UP001276659"/>
    </source>
</evidence>
<feature type="region of interest" description="Disordered" evidence="1">
    <location>
        <begin position="14"/>
        <end position="47"/>
    </location>
</feature>
<organism evidence="2 3">
    <name type="scientific">Lepraria neglecta</name>
    <dbReference type="NCBI Taxonomy" id="209136"/>
    <lineage>
        <taxon>Eukaryota</taxon>
        <taxon>Fungi</taxon>
        <taxon>Dikarya</taxon>
        <taxon>Ascomycota</taxon>
        <taxon>Pezizomycotina</taxon>
        <taxon>Lecanoromycetes</taxon>
        <taxon>OSLEUM clade</taxon>
        <taxon>Lecanoromycetidae</taxon>
        <taxon>Lecanorales</taxon>
        <taxon>Lecanorineae</taxon>
        <taxon>Stereocaulaceae</taxon>
        <taxon>Lepraria</taxon>
    </lineage>
</organism>
<protein>
    <submittedName>
        <fullName evidence="2">Uncharacterized protein</fullName>
    </submittedName>
</protein>
<dbReference type="Proteomes" id="UP001276659">
    <property type="component" value="Unassembled WGS sequence"/>
</dbReference>
<feature type="compositionally biased region" description="Pro residues" evidence="1">
    <location>
        <begin position="443"/>
        <end position="456"/>
    </location>
</feature>
<reference evidence="2" key="1">
    <citation type="submission" date="2022-11" db="EMBL/GenBank/DDBJ databases">
        <title>Chromosomal genome sequence assembly and mating type (MAT) locus characterization of the leprose asexual lichenized fungus Lepraria neglecta (Nyl.) Erichsen.</title>
        <authorList>
            <person name="Allen J.L."/>
            <person name="Pfeffer B."/>
        </authorList>
    </citation>
    <scope>NUCLEOTIDE SEQUENCE</scope>
    <source>
        <strain evidence="2">Allen 5258</strain>
    </source>
</reference>
<gene>
    <name evidence="2" type="ORF">OEA41_005543</name>
</gene>
<evidence type="ECO:0000313" key="2">
    <source>
        <dbReference type="EMBL" id="KAK3179421.1"/>
    </source>
</evidence>
<dbReference type="AlphaFoldDB" id="A0AAE0DQ94"/>
<keyword evidence="3" id="KW-1185">Reference proteome</keyword>
<sequence length="560" mass="63476">MVISPRRLYTVNNTLPVDGDLPDIDDPLESRSAVSRPSDPDTYDKSAASLEDDLSGLSLSDDAPDPMTTAQDCLDRSWAPLCTCRNDHIGTNGTRSLAEYTDYLNEHLPGVPFPLQSGTHLRRRGQYNDFREVDWQELLGGRSRGDVLEQALSIAKSAEAFEQAERRTDPWIDDIILPALRSTCDAQVRARHPGSFEDANCKAYVKHEVHNLTPGQAINVSYLIPSQDLDAFWREVCRKAGDRPLFKNPFLVVQGHNLKIYISRPTPAQARDDFLAYLDDCFDFRDGYFLPGDCWLDFGVEDTPIGDTSQAITLLRKPGCLEYWAEAFHDPSQGATRTRESKYPWFLTRDAGSMSVDVRPHNYLHRKCGIVYPKAYNLVKHLFDTPLKKYGPFQNPYFEALGFSQSNLDRWYEANHKGLSSARRRKHEQLTYSPHGSDNEAPAPAPPPRRVPPPDAPEYKATNFGARQECRMNLTCFRNMNFDTIDDDGSALSPTLTIVNNDSGPHRRRAPYFPYWILLTVEVLKFIAATTNRWLLHLEVIMTRLEGGVGDLTAMTWKEE</sequence>
<proteinExistence type="predicted"/>
<evidence type="ECO:0000256" key="1">
    <source>
        <dbReference type="SAM" id="MobiDB-lite"/>
    </source>
</evidence>
<accession>A0AAE0DQ94</accession>
<comment type="caution">
    <text evidence="2">The sequence shown here is derived from an EMBL/GenBank/DDBJ whole genome shotgun (WGS) entry which is preliminary data.</text>
</comment>